<dbReference type="GO" id="GO:0005525">
    <property type="term" value="F:GTP binding"/>
    <property type="evidence" value="ECO:0007669"/>
    <property type="project" value="UniProtKB-KW"/>
</dbReference>
<dbReference type="AlphaFoldDB" id="A0A212RNV8"/>
<dbReference type="InterPro" id="IPR008225">
    <property type="entry name" value="F420-0_g-glutamyl_ligase"/>
</dbReference>
<keyword evidence="3" id="KW-0547">Nucleotide-binding</keyword>
<dbReference type="NCBIfam" id="TIGR01916">
    <property type="entry name" value="F420_cofE"/>
    <property type="match status" value="1"/>
</dbReference>
<feature type="domain" description="Coenzyme F420:L-glutamate ligase-like" evidence="8">
    <location>
        <begin position="12"/>
        <end position="229"/>
    </location>
</feature>
<dbReference type="GO" id="GO:0046872">
    <property type="term" value="F:metal ion binding"/>
    <property type="evidence" value="ECO:0007669"/>
    <property type="project" value="UniProtKB-KW"/>
</dbReference>
<gene>
    <name evidence="9" type="ORF">SAMN02746019_00017680</name>
</gene>
<keyword evidence="2" id="KW-0479">Metal-binding</keyword>
<evidence type="ECO:0000259" key="8">
    <source>
        <dbReference type="Pfam" id="PF01996"/>
    </source>
</evidence>
<proteinExistence type="predicted"/>
<evidence type="ECO:0000313" key="9">
    <source>
        <dbReference type="EMBL" id="SNB74219.1"/>
    </source>
</evidence>
<keyword evidence="10" id="KW-1185">Reference proteome</keyword>
<keyword evidence="6" id="KW-0342">GTP-binding</keyword>
<evidence type="ECO:0000256" key="2">
    <source>
        <dbReference type="ARBA" id="ARBA00022723"/>
    </source>
</evidence>
<protein>
    <submittedName>
        <fullName evidence="9">Coenzyme F420-0 gamma-glutamyl ligase</fullName>
    </submittedName>
</protein>
<evidence type="ECO:0000256" key="7">
    <source>
        <dbReference type="ARBA" id="ARBA00023211"/>
    </source>
</evidence>
<sequence length="252" mass="27279">MKPITLFPLEGIPLVRPGDDLVALLAEALARRGGPRTGDVLVVAQKIVSKAEGRFVRLSEVTPSPRALELAQITGKDPRLIEVILWDTAEVLRVRPGLIIVEHRLGFVCANAGVDRSNVAPEGEEIVLRLPEDPDRSARQIREGLARRFGVEVGVVIADSHGRAHRKGVIGVAIGVSGLPALEDWRGRRDLFGYVLQHTEVALGDLVASAATLLLGQAAEGIPAVLIRGLSFLPRESTARELVRARAYDLFR</sequence>
<evidence type="ECO:0000256" key="5">
    <source>
        <dbReference type="ARBA" id="ARBA00022958"/>
    </source>
</evidence>
<evidence type="ECO:0000256" key="3">
    <source>
        <dbReference type="ARBA" id="ARBA00022741"/>
    </source>
</evidence>
<dbReference type="SUPFAM" id="SSF144010">
    <property type="entry name" value="CofE-like"/>
    <property type="match status" value="1"/>
</dbReference>
<dbReference type="InterPro" id="IPR002847">
    <property type="entry name" value="F420-0_gamma-glut_ligase-dom"/>
</dbReference>
<dbReference type="Pfam" id="PF01996">
    <property type="entry name" value="F420_ligase"/>
    <property type="match status" value="1"/>
</dbReference>
<accession>A0A212RNV8</accession>
<evidence type="ECO:0000256" key="4">
    <source>
        <dbReference type="ARBA" id="ARBA00022842"/>
    </source>
</evidence>
<organism evidence="9 10">
    <name type="scientific">Thermoflexus hugenholtzii JAD2</name>
    <dbReference type="NCBI Taxonomy" id="877466"/>
    <lineage>
        <taxon>Bacteria</taxon>
        <taxon>Bacillati</taxon>
        <taxon>Chloroflexota</taxon>
        <taxon>Thermoflexia</taxon>
        <taxon>Thermoflexales</taxon>
        <taxon>Thermoflexaceae</taxon>
        <taxon>Thermoflexus</taxon>
    </lineage>
</organism>
<reference evidence="10" key="1">
    <citation type="submission" date="2017-06" db="EMBL/GenBank/DDBJ databases">
        <authorList>
            <person name="Varghese N."/>
            <person name="Submissions S."/>
        </authorList>
    </citation>
    <scope>NUCLEOTIDE SEQUENCE [LARGE SCALE GENOMIC DNA]</scope>
    <source>
        <strain evidence="10">JAD2</strain>
    </source>
</reference>
<dbReference type="GO" id="GO:0052618">
    <property type="term" value="F:coenzyme F420-0:L-glutamate ligase activity"/>
    <property type="evidence" value="ECO:0007669"/>
    <property type="project" value="TreeGrafter"/>
</dbReference>
<dbReference type="InParanoid" id="A0A212RNV8"/>
<evidence type="ECO:0000313" key="10">
    <source>
        <dbReference type="Proteomes" id="UP000197025"/>
    </source>
</evidence>
<keyword evidence="4" id="KW-0460">Magnesium</keyword>
<dbReference type="PANTHER" id="PTHR47917">
    <property type="match status" value="1"/>
</dbReference>
<name>A0A212RNV8_9CHLR</name>
<dbReference type="Gene3D" id="3.90.1660.10">
    <property type="entry name" value="CofE-like domain"/>
    <property type="match status" value="1"/>
</dbReference>
<dbReference type="PANTHER" id="PTHR47917:SF1">
    <property type="entry name" value="COENZYME F420:L-GLUTAMATE LIGASE"/>
    <property type="match status" value="1"/>
</dbReference>
<dbReference type="RefSeq" id="WP_200808224.1">
    <property type="nucleotide sequence ID" value="NZ_FYEK01000072.1"/>
</dbReference>
<keyword evidence="1 9" id="KW-0436">Ligase</keyword>
<keyword evidence="7" id="KW-0464">Manganese</keyword>
<dbReference type="Gene3D" id="3.30.1330.100">
    <property type="entry name" value="CofE-like"/>
    <property type="match status" value="1"/>
</dbReference>
<evidence type="ECO:0000256" key="1">
    <source>
        <dbReference type="ARBA" id="ARBA00022598"/>
    </source>
</evidence>
<dbReference type="Proteomes" id="UP000197025">
    <property type="component" value="Unassembled WGS sequence"/>
</dbReference>
<dbReference type="EMBL" id="FYEK01000072">
    <property type="protein sequence ID" value="SNB74219.1"/>
    <property type="molecule type" value="Genomic_DNA"/>
</dbReference>
<keyword evidence="5" id="KW-0630">Potassium</keyword>
<evidence type="ECO:0000256" key="6">
    <source>
        <dbReference type="ARBA" id="ARBA00023134"/>
    </source>
</evidence>